<keyword evidence="3" id="KW-0238">DNA-binding</keyword>
<dbReference type="AlphaFoldDB" id="A0A344UWJ8"/>
<dbReference type="SUPFAM" id="SSF100950">
    <property type="entry name" value="NagB/RpiA/CoA transferase-like"/>
    <property type="match status" value="1"/>
</dbReference>
<dbReference type="PANTHER" id="PTHR34294:SF1">
    <property type="entry name" value="TRANSCRIPTIONAL REGULATOR LSRR"/>
    <property type="match status" value="1"/>
</dbReference>
<dbReference type="RefSeq" id="WP_114045492.1">
    <property type="nucleotide sequence ID" value="NZ_CP025198.1"/>
</dbReference>
<keyword evidence="7" id="KW-1185">Reference proteome</keyword>
<dbReference type="Gene3D" id="1.10.10.10">
    <property type="entry name" value="Winged helix-like DNA-binding domain superfamily/Winged helix DNA-binding domain"/>
    <property type="match status" value="1"/>
</dbReference>
<dbReference type="GO" id="GO:0030246">
    <property type="term" value="F:carbohydrate binding"/>
    <property type="evidence" value="ECO:0007669"/>
    <property type="project" value="InterPro"/>
</dbReference>
<dbReference type="GO" id="GO:0003677">
    <property type="term" value="F:DNA binding"/>
    <property type="evidence" value="ECO:0007669"/>
    <property type="project" value="UniProtKB-KW"/>
</dbReference>
<organism evidence="6 7">
    <name type="scientific">Acidipropionibacterium virtanenii</name>
    <dbReference type="NCBI Taxonomy" id="2057246"/>
    <lineage>
        <taxon>Bacteria</taxon>
        <taxon>Bacillati</taxon>
        <taxon>Actinomycetota</taxon>
        <taxon>Actinomycetes</taxon>
        <taxon>Propionibacteriales</taxon>
        <taxon>Propionibacteriaceae</taxon>
        <taxon>Acidipropionibacterium</taxon>
    </lineage>
</organism>
<keyword evidence="4" id="KW-0804">Transcription</keyword>
<dbReference type="EMBL" id="CP025198">
    <property type="protein sequence ID" value="AXE39646.1"/>
    <property type="molecule type" value="Genomic_DNA"/>
</dbReference>
<keyword evidence="2" id="KW-0805">Transcription regulation</keyword>
<dbReference type="InterPro" id="IPR051054">
    <property type="entry name" value="SorC_transcr_regulators"/>
</dbReference>
<dbReference type="Pfam" id="PF04198">
    <property type="entry name" value="Sugar-bind"/>
    <property type="match status" value="1"/>
</dbReference>
<dbReference type="InterPro" id="IPR036388">
    <property type="entry name" value="WH-like_DNA-bd_sf"/>
</dbReference>
<gene>
    <name evidence="6" type="primary">deoR_3</name>
    <name evidence="6" type="ORF">JS278_02508</name>
</gene>
<evidence type="ECO:0000256" key="3">
    <source>
        <dbReference type="ARBA" id="ARBA00023125"/>
    </source>
</evidence>
<dbReference type="PANTHER" id="PTHR34294">
    <property type="entry name" value="TRANSCRIPTIONAL REGULATOR-RELATED"/>
    <property type="match status" value="1"/>
</dbReference>
<reference evidence="6 7" key="1">
    <citation type="submission" date="2017-12" db="EMBL/GenBank/DDBJ databases">
        <title>The whole genome sequence of the Acidipropionibacterium virtanenii sp. nov. type strain JS278.</title>
        <authorList>
            <person name="Laine P."/>
            <person name="Deptula P."/>
            <person name="Varmanen P."/>
            <person name="Auvinen P."/>
        </authorList>
    </citation>
    <scope>NUCLEOTIDE SEQUENCE [LARGE SCALE GENOMIC DNA]</scope>
    <source>
        <strain evidence="6 7">JS278</strain>
    </source>
</reference>
<evidence type="ECO:0000256" key="4">
    <source>
        <dbReference type="ARBA" id="ARBA00023163"/>
    </source>
</evidence>
<dbReference type="InterPro" id="IPR037171">
    <property type="entry name" value="NagB/RpiA_transferase-like"/>
</dbReference>
<accession>A0A344UWJ8</accession>
<evidence type="ECO:0000256" key="1">
    <source>
        <dbReference type="ARBA" id="ARBA00010466"/>
    </source>
</evidence>
<proteinExistence type="inferred from homology"/>
<dbReference type="KEGG" id="acij:JS278_02508"/>
<dbReference type="Proteomes" id="UP000251995">
    <property type="component" value="Chromosome"/>
</dbReference>
<evidence type="ECO:0000256" key="2">
    <source>
        <dbReference type="ARBA" id="ARBA00023015"/>
    </source>
</evidence>
<name>A0A344UWJ8_9ACTN</name>
<feature type="domain" description="Sugar-binding" evidence="5">
    <location>
        <begin position="63"/>
        <end position="314"/>
    </location>
</feature>
<protein>
    <submittedName>
        <fullName evidence="6">Deoxyribonucleoside regulator</fullName>
    </submittedName>
</protein>
<evidence type="ECO:0000313" key="7">
    <source>
        <dbReference type="Proteomes" id="UP000251995"/>
    </source>
</evidence>
<sequence>MAHQSRDEHLIQVLHVAEMYYFEQMTQSAIADRLSLSRWTVGRMLEAARASGLVHITIDHPLARHHRLEVELMDRYRLTKAVVVPSQAHDEATTDVVSSAAADRLTTLRPAPQVIGVSWGRTLAQVTHHLRPGWNHDVTVAQTNGGVAITRNDLVGRSVVAMAELGRGRAITLQAPTILGSAQLCSMLRADAAVSRTLQTAADADLLVYSPGPATDSSVLVSAGHITRSDIERLRAAGAGADVMSHFVDADGSPVDQDLDARTLSIELDTIHRASRVVAVAAGLHKAEAVRTVLSGGLCTELVTDSEVAQVVLKG</sequence>
<evidence type="ECO:0000313" key="6">
    <source>
        <dbReference type="EMBL" id="AXE39646.1"/>
    </source>
</evidence>
<evidence type="ECO:0000259" key="5">
    <source>
        <dbReference type="Pfam" id="PF04198"/>
    </source>
</evidence>
<dbReference type="InterPro" id="IPR007324">
    <property type="entry name" value="Sugar-bd_dom_put"/>
</dbReference>
<dbReference type="Gene3D" id="3.40.50.1360">
    <property type="match status" value="1"/>
</dbReference>
<comment type="similarity">
    <text evidence="1">Belongs to the SorC transcriptional regulatory family.</text>
</comment>
<dbReference type="OrthoDB" id="186585at2"/>